<dbReference type="Proteomes" id="UP001207736">
    <property type="component" value="Unassembled WGS sequence"/>
</dbReference>
<dbReference type="Gene3D" id="2.120.10.10">
    <property type="match status" value="1"/>
</dbReference>
<evidence type="ECO:0000313" key="8">
    <source>
        <dbReference type="Proteomes" id="UP001208692"/>
    </source>
</evidence>
<dbReference type="GO" id="GO:0005737">
    <property type="term" value="C:cytoplasm"/>
    <property type="evidence" value="ECO:0007669"/>
    <property type="project" value="TreeGrafter"/>
</dbReference>
<accession>A0AAV5ARN5</accession>
<dbReference type="CDD" id="cd15482">
    <property type="entry name" value="Sialidase_non-viral"/>
    <property type="match status" value="1"/>
</dbReference>
<evidence type="ECO:0000256" key="3">
    <source>
        <dbReference type="ARBA" id="ARBA00012733"/>
    </source>
</evidence>
<dbReference type="GO" id="GO:0009313">
    <property type="term" value="P:oligosaccharide catabolic process"/>
    <property type="evidence" value="ECO:0007669"/>
    <property type="project" value="TreeGrafter"/>
</dbReference>
<comment type="similarity">
    <text evidence="2">Belongs to the glycosyl hydrolase 33 family.</text>
</comment>
<dbReference type="InterPro" id="IPR011040">
    <property type="entry name" value="Sialidase"/>
</dbReference>
<gene>
    <name evidence="5" type="primary">nanH</name>
    <name evidence="5" type="ORF">RCZ15_01940</name>
    <name evidence="6" type="ORF">RCZ16_14550</name>
</gene>
<dbReference type="GO" id="GO:0006689">
    <property type="term" value="P:ganglioside catabolic process"/>
    <property type="evidence" value="ECO:0007669"/>
    <property type="project" value="TreeGrafter"/>
</dbReference>
<dbReference type="PROSITE" id="PS51257">
    <property type="entry name" value="PROKAR_LIPOPROTEIN"/>
    <property type="match status" value="1"/>
</dbReference>
<dbReference type="InterPro" id="IPR026856">
    <property type="entry name" value="Sialidase_fam"/>
</dbReference>
<evidence type="ECO:0000259" key="4">
    <source>
        <dbReference type="Pfam" id="PF13088"/>
    </source>
</evidence>
<dbReference type="PANTHER" id="PTHR10628:SF30">
    <property type="entry name" value="EXO-ALPHA-SIALIDASE"/>
    <property type="match status" value="1"/>
</dbReference>
<dbReference type="GO" id="GO:0016020">
    <property type="term" value="C:membrane"/>
    <property type="evidence" value="ECO:0007669"/>
    <property type="project" value="TreeGrafter"/>
</dbReference>
<dbReference type="EC" id="3.2.1.18" evidence="3"/>
<dbReference type="PANTHER" id="PTHR10628">
    <property type="entry name" value="SIALIDASE"/>
    <property type="match status" value="1"/>
</dbReference>
<feature type="domain" description="Sialidase" evidence="4">
    <location>
        <begin position="204"/>
        <end position="491"/>
    </location>
</feature>
<proteinExistence type="inferred from homology"/>
<protein>
    <recommendedName>
        <fullName evidence="3">exo-alpha-sialidase</fullName>
        <ecNumber evidence="3">3.2.1.18</ecNumber>
    </recommendedName>
</protein>
<dbReference type="AlphaFoldDB" id="A0AAV5ARN5"/>
<dbReference type="Proteomes" id="UP001208692">
    <property type="component" value="Unassembled WGS sequence"/>
</dbReference>
<evidence type="ECO:0000313" key="5">
    <source>
        <dbReference type="EMBL" id="GJM49219.1"/>
    </source>
</evidence>
<keyword evidence="8" id="KW-1185">Reference proteome</keyword>
<evidence type="ECO:0000256" key="2">
    <source>
        <dbReference type="ARBA" id="ARBA00009348"/>
    </source>
</evidence>
<dbReference type="RefSeq" id="WP_264846867.1">
    <property type="nucleotide sequence ID" value="NZ_BPMA01000032.1"/>
</dbReference>
<evidence type="ECO:0000313" key="6">
    <source>
        <dbReference type="EMBL" id="GJM53138.1"/>
    </source>
</evidence>
<organism evidence="5 7">
    <name type="scientific">Capnocytophaga catalasegens</name>
    <dbReference type="NCBI Taxonomy" id="1004260"/>
    <lineage>
        <taxon>Bacteria</taxon>
        <taxon>Pseudomonadati</taxon>
        <taxon>Bacteroidota</taxon>
        <taxon>Flavobacteriia</taxon>
        <taxon>Flavobacteriales</taxon>
        <taxon>Flavobacteriaceae</taxon>
        <taxon>Capnocytophaga</taxon>
    </lineage>
</organism>
<comment type="caution">
    <text evidence="5">The sequence shown here is derived from an EMBL/GenBank/DDBJ whole genome shotgun (WGS) entry which is preliminary data.</text>
</comment>
<dbReference type="InterPro" id="IPR036278">
    <property type="entry name" value="Sialidase_sf"/>
</dbReference>
<dbReference type="Pfam" id="PF13088">
    <property type="entry name" value="BNR_2"/>
    <property type="match status" value="1"/>
</dbReference>
<comment type="catalytic activity">
    <reaction evidence="1">
        <text>Hydrolysis of alpha-(2-&gt;3)-, alpha-(2-&gt;6)-, alpha-(2-&gt;8)- glycosidic linkages of terminal sialic acid residues in oligosaccharides, glycoproteins, glycolipids, colominic acid and synthetic substrates.</text>
        <dbReference type="EC" id="3.2.1.18"/>
    </reaction>
</comment>
<dbReference type="EMBL" id="BQKA01000005">
    <property type="protein sequence ID" value="GJM49219.1"/>
    <property type="molecule type" value="Genomic_DNA"/>
</dbReference>
<reference evidence="5 8" key="1">
    <citation type="submission" date="2021-11" db="EMBL/GenBank/DDBJ databases">
        <title>Draft genome sequence of Capnocytophaga sp. strain KC07075 isolated from cat oral cavity.</title>
        <authorList>
            <person name="Suzuki M."/>
            <person name="Imaoka K."/>
            <person name="Kimura M."/>
            <person name="Morikawa S."/>
            <person name="Maeda K."/>
        </authorList>
    </citation>
    <scope>NUCLEOTIDE SEQUENCE</scope>
    <source>
        <strain evidence="5">KC07075</strain>
        <strain evidence="6 8">KC07079</strain>
    </source>
</reference>
<evidence type="ECO:0000313" key="7">
    <source>
        <dbReference type="Proteomes" id="UP001207736"/>
    </source>
</evidence>
<name>A0AAV5ARN5_9FLAO</name>
<dbReference type="GO" id="GO:0004308">
    <property type="term" value="F:exo-alpha-sialidase activity"/>
    <property type="evidence" value="ECO:0007669"/>
    <property type="project" value="UniProtKB-EC"/>
</dbReference>
<evidence type="ECO:0000256" key="1">
    <source>
        <dbReference type="ARBA" id="ARBA00000427"/>
    </source>
</evidence>
<dbReference type="SUPFAM" id="SSF50939">
    <property type="entry name" value="Sialidases"/>
    <property type="match status" value="1"/>
</dbReference>
<dbReference type="EMBL" id="BQKB01000027">
    <property type="protein sequence ID" value="GJM53138.1"/>
    <property type="molecule type" value="Genomic_DNA"/>
</dbReference>
<sequence length="523" mass="58682">MNYKIILLATILGFISSCKSVMYVDLSSVEAQQPKMPLLTEKQNVLAQIGLHFPQEKNISQVSVHLESTMKNLDLSQVFIYFGKNKNDKEKVLFGENVVTSNTISVKGNIAVKDTTFVWVVAKTVTNPNLLNKVKVKAVEFMSGKERLSISQFENPAQRFGISVRVKKQDNVDCYRIPGLTTTNKGTLIAVYDNRYNNCKDLQENIDIGMSRSTDGGQTWEPMKVIMDMKQWGGVSQELNGIGDPAVLVDKKTGTIWVAALWLHGHTKNQMAWWASKPGMTPQQTGQLMLVNSTDDGVTWSDPVNITLQTKNPEWYLFFNGPGSGISLQDGTIMFAAQYKDDKQVPHSTLIYSKDHGKTWHTGTGAKSHTTEAQVVQLSNGNIMLNMRDDRNRTNYELSDQYHGRSVAVTSDLGQTWNEHSSSRVALVEPNCMASIIAYKDKQGKQYLFFSNPADARKRINMTLKVSDDEGLTWDKLPQVPFYSDECFGYSCLSLIDNKYIGILYEGAGDLYFQKIPISELIK</sequence>
<dbReference type="FunFam" id="2.120.10.10:FF:000012">
    <property type="entry name" value="Sialidase [Precursor]"/>
    <property type="match status" value="1"/>
</dbReference>